<feature type="domain" description="NAD-dependent epimerase/dehydratase" evidence="3">
    <location>
        <begin position="4"/>
        <end position="246"/>
    </location>
</feature>
<protein>
    <submittedName>
        <fullName evidence="4">NAD(P)-dependent oxidoreductase</fullName>
    </submittedName>
</protein>
<evidence type="ECO:0000256" key="1">
    <source>
        <dbReference type="ARBA" id="ARBA00005125"/>
    </source>
</evidence>
<dbReference type="SUPFAM" id="SSF51735">
    <property type="entry name" value="NAD(P)-binding Rossmann-fold domains"/>
    <property type="match status" value="1"/>
</dbReference>
<accession>A0ABT3Z9Q7</accession>
<keyword evidence="5" id="KW-1185">Reference proteome</keyword>
<comment type="caution">
    <text evidence="4">The sequence shown here is derived from an EMBL/GenBank/DDBJ whole genome shotgun (WGS) entry which is preliminary data.</text>
</comment>
<gene>
    <name evidence="4" type="ORF">OEG84_12425</name>
</gene>
<sequence>MSLLITGGNGHVGSTIVKMAAATGRDVVALVRDPSRVPANLIAESGSSVKWVACDLTDPFQIAAIAAEHDIDRCIHSGAVPNQKLAVAAPWQTVQTNIGATAALLEVARRQGWKRFVNVSTGSVFQTETDFAKPLLEDADVSPLSVYSATKHSGELMTRMYRHDYGLSAASIRISFIYGPPLVPLSRDLPRGPIVSLLREAILGLPINEPSGGDFEASFTYVDDVASGLLAAVDAASLNHHVYHLGNGQNWNTFAVVDAIRDAVPGAQITVGPGTEPWTTYNPMRGPLSGTRLAEDTGFVSQYPLEKGVRAFAEWMRANPEKIGRKR</sequence>
<dbReference type="InterPro" id="IPR020904">
    <property type="entry name" value="Sc_DH/Rdtase_CS"/>
</dbReference>
<dbReference type="Pfam" id="PF01370">
    <property type="entry name" value="Epimerase"/>
    <property type="match status" value="1"/>
</dbReference>
<dbReference type="EMBL" id="JAOVZR010000001">
    <property type="protein sequence ID" value="MCY0148498.1"/>
    <property type="molecule type" value="Genomic_DNA"/>
</dbReference>
<dbReference type="InterPro" id="IPR036291">
    <property type="entry name" value="NAD(P)-bd_dom_sf"/>
</dbReference>
<dbReference type="InterPro" id="IPR001509">
    <property type="entry name" value="Epimerase_deHydtase"/>
</dbReference>
<dbReference type="RefSeq" id="WP_267654062.1">
    <property type="nucleotide sequence ID" value="NZ_JAOVZR010000001.1"/>
</dbReference>
<comment type="pathway">
    <text evidence="1">Bacterial outer membrane biogenesis; LPS O-antigen biosynthesis.</text>
</comment>
<comment type="similarity">
    <text evidence="2">Belongs to the NAD(P)-dependent epimerase/dehydratase family.</text>
</comment>
<evidence type="ECO:0000256" key="2">
    <source>
        <dbReference type="ARBA" id="ARBA00007637"/>
    </source>
</evidence>
<dbReference type="Proteomes" id="UP001073227">
    <property type="component" value="Unassembled WGS sequence"/>
</dbReference>
<reference evidence="4" key="1">
    <citation type="submission" date="2022-10" db="EMBL/GenBank/DDBJ databases">
        <title>Hoeflea sp. G2-23, isolated from marine algae.</title>
        <authorList>
            <person name="Kristyanto S."/>
            <person name="Kim J.M."/>
            <person name="Jeon C.O."/>
        </authorList>
    </citation>
    <scope>NUCLEOTIDE SEQUENCE</scope>
    <source>
        <strain evidence="4">G2-23</strain>
    </source>
</reference>
<dbReference type="Gene3D" id="3.40.50.720">
    <property type="entry name" value="NAD(P)-binding Rossmann-like Domain"/>
    <property type="match status" value="1"/>
</dbReference>
<organism evidence="4 5">
    <name type="scientific">Hoeflea algicola</name>
    <dbReference type="NCBI Taxonomy" id="2983763"/>
    <lineage>
        <taxon>Bacteria</taxon>
        <taxon>Pseudomonadati</taxon>
        <taxon>Pseudomonadota</taxon>
        <taxon>Alphaproteobacteria</taxon>
        <taxon>Hyphomicrobiales</taxon>
        <taxon>Rhizobiaceae</taxon>
        <taxon>Hoeflea</taxon>
    </lineage>
</organism>
<name>A0ABT3Z9Q7_9HYPH</name>
<dbReference type="PANTHER" id="PTHR43000">
    <property type="entry name" value="DTDP-D-GLUCOSE 4,6-DEHYDRATASE-RELATED"/>
    <property type="match status" value="1"/>
</dbReference>
<evidence type="ECO:0000313" key="5">
    <source>
        <dbReference type="Proteomes" id="UP001073227"/>
    </source>
</evidence>
<dbReference type="PROSITE" id="PS00061">
    <property type="entry name" value="ADH_SHORT"/>
    <property type="match status" value="1"/>
</dbReference>
<evidence type="ECO:0000259" key="3">
    <source>
        <dbReference type="Pfam" id="PF01370"/>
    </source>
</evidence>
<proteinExistence type="inferred from homology"/>
<evidence type="ECO:0000313" key="4">
    <source>
        <dbReference type="EMBL" id="MCY0148498.1"/>
    </source>
</evidence>